<comment type="caution">
    <text evidence="3">Lacks conserved residue(s) required for the propagation of feature annotation.</text>
</comment>
<dbReference type="Proteomes" id="UP000657421">
    <property type="component" value="Unassembled WGS sequence"/>
</dbReference>
<evidence type="ECO:0000256" key="1">
    <source>
        <dbReference type="ARBA" id="ARBA00018672"/>
    </source>
</evidence>
<dbReference type="InterPro" id="IPR001789">
    <property type="entry name" value="Sig_transdc_resp-reg_receiver"/>
</dbReference>
<gene>
    <name evidence="5" type="ORF">H8716_04815</name>
</gene>
<accession>A0ABR7N7P0</accession>
<protein>
    <recommendedName>
        <fullName evidence="1">Stage 0 sporulation protein A homolog</fullName>
    </recommendedName>
</protein>
<comment type="function">
    <text evidence="2">May play the central regulatory role in sporulation. It may be an element of the effector pathway responsible for the activation of sporulation genes in response to nutritional stress. Spo0A may act in concert with spo0H (a sigma factor) to control the expression of some genes that are critical to the sporulation process.</text>
</comment>
<dbReference type="RefSeq" id="WP_249307389.1">
    <property type="nucleotide sequence ID" value="NZ_JACRSZ010000003.1"/>
</dbReference>
<organism evidence="5 6">
    <name type="scientific">Jingyaoa shaoxingensis</name>
    <dbReference type="NCBI Taxonomy" id="2763671"/>
    <lineage>
        <taxon>Bacteria</taxon>
        <taxon>Bacillati</taxon>
        <taxon>Bacillota</taxon>
        <taxon>Clostridia</taxon>
        <taxon>Lachnospirales</taxon>
        <taxon>Lachnospiraceae</taxon>
        <taxon>Jingyaoa</taxon>
    </lineage>
</organism>
<name>A0ABR7N7P0_9FIRM</name>
<reference evidence="5 6" key="1">
    <citation type="submission" date="2020-08" db="EMBL/GenBank/DDBJ databases">
        <title>Genome public.</title>
        <authorList>
            <person name="Liu C."/>
            <person name="Sun Q."/>
        </authorList>
    </citation>
    <scope>NUCLEOTIDE SEQUENCE [LARGE SCALE GENOMIC DNA]</scope>
    <source>
        <strain evidence="5 6">NSJ-46</strain>
    </source>
</reference>
<dbReference type="Gene3D" id="3.40.50.2300">
    <property type="match status" value="1"/>
</dbReference>
<feature type="domain" description="Response regulatory" evidence="4">
    <location>
        <begin position="3"/>
        <end position="116"/>
    </location>
</feature>
<keyword evidence="6" id="KW-1185">Reference proteome</keyword>
<evidence type="ECO:0000313" key="5">
    <source>
        <dbReference type="EMBL" id="MBC8572411.1"/>
    </source>
</evidence>
<dbReference type="PROSITE" id="PS50110">
    <property type="entry name" value="RESPONSE_REGULATORY"/>
    <property type="match status" value="1"/>
</dbReference>
<dbReference type="Pfam" id="PF00072">
    <property type="entry name" value="Response_reg"/>
    <property type="match status" value="1"/>
</dbReference>
<comment type="caution">
    <text evidence="5">The sequence shown here is derived from an EMBL/GenBank/DDBJ whole genome shotgun (WGS) entry which is preliminary data.</text>
</comment>
<evidence type="ECO:0000259" key="4">
    <source>
        <dbReference type="PROSITE" id="PS50110"/>
    </source>
</evidence>
<evidence type="ECO:0000256" key="3">
    <source>
        <dbReference type="PROSITE-ProRule" id="PRU00169"/>
    </source>
</evidence>
<dbReference type="SUPFAM" id="SSF52172">
    <property type="entry name" value="CheY-like"/>
    <property type="match status" value="1"/>
</dbReference>
<dbReference type="InterPro" id="IPR011006">
    <property type="entry name" value="CheY-like_superfamily"/>
</dbReference>
<dbReference type="EMBL" id="JACRSZ010000003">
    <property type="protein sequence ID" value="MBC8572411.1"/>
    <property type="molecule type" value="Genomic_DNA"/>
</dbReference>
<evidence type="ECO:0000256" key="2">
    <source>
        <dbReference type="ARBA" id="ARBA00024867"/>
    </source>
</evidence>
<evidence type="ECO:0000313" key="6">
    <source>
        <dbReference type="Proteomes" id="UP000657421"/>
    </source>
</evidence>
<sequence>MEIILVMKDYDELLDLKNKVESVYGREKICTFQAAEDAAAYAKGRHIDVCYTEVVLKGMSGIALAKELKKKGEDIQINFISDTQEYALDAWKLFINDYLLKPVSLSAVQHSRDCSR</sequence>
<proteinExistence type="predicted"/>